<feature type="transmembrane region" description="Helical" evidence="1">
    <location>
        <begin position="20"/>
        <end position="43"/>
    </location>
</feature>
<keyword evidence="1" id="KW-1133">Transmembrane helix</keyword>
<sequence length="110" mass="12317">MPFAETRGGRHAPKEKRMSITLGIALYFVIWWLTLFTVLPFGVRTQGEAGKVVAGTPESAPVTPRILRTLLINTVVAAFVFVFVWMALENDWLGLKSAMDYDFNTPAETR</sequence>
<feature type="transmembrane region" description="Helical" evidence="1">
    <location>
        <begin position="66"/>
        <end position="88"/>
    </location>
</feature>
<keyword evidence="3" id="KW-1185">Reference proteome</keyword>
<dbReference type="Proteomes" id="UP000018542">
    <property type="component" value="Chromosome"/>
</dbReference>
<dbReference type="KEGG" id="hni:W911_15940"/>
<reference evidence="2 3" key="1">
    <citation type="journal article" date="2014" name="Genome Announc.">
        <title>Complete Genome Sequence of Hyphomicrobium nitrativorans Strain NL23, a Denitrifying Bacterium Isolated from Biofilm of a Methanol-Fed Denitrification System Treating Seawater at the Montreal Biodome.</title>
        <authorList>
            <person name="Martineau C."/>
            <person name="Villeneuve C."/>
            <person name="Mauffrey F."/>
            <person name="Villemur R."/>
        </authorList>
    </citation>
    <scope>NUCLEOTIDE SEQUENCE [LARGE SCALE GENOMIC DNA]</scope>
    <source>
        <strain evidence="2">NL23</strain>
    </source>
</reference>
<dbReference type="PATRIC" id="fig|1029756.8.peg.3322"/>
<evidence type="ECO:0000256" key="1">
    <source>
        <dbReference type="SAM" id="Phobius"/>
    </source>
</evidence>
<name>V5SGC9_9HYPH</name>
<keyword evidence="1" id="KW-0812">Transmembrane</keyword>
<accession>V5SGC9</accession>
<organism evidence="2 3">
    <name type="scientific">Hyphomicrobium nitrativorans NL23</name>
    <dbReference type="NCBI Taxonomy" id="1029756"/>
    <lineage>
        <taxon>Bacteria</taxon>
        <taxon>Pseudomonadati</taxon>
        <taxon>Pseudomonadota</taxon>
        <taxon>Alphaproteobacteria</taxon>
        <taxon>Hyphomicrobiales</taxon>
        <taxon>Hyphomicrobiaceae</taxon>
        <taxon>Hyphomicrobium</taxon>
    </lineage>
</organism>
<dbReference type="Pfam" id="PF07330">
    <property type="entry name" value="DUF1467"/>
    <property type="match status" value="1"/>
</dbReference>
<dbReference type="InterPro" id="IPR009935">
    <property type="entry name" value="DUF1467"/>
</dbReference>
<dbReference type="AlphaFoldDB" id="V5SGC9"/>
<protein>
    <submittedName>
        <fullName evidence="2">Membrane protein</fullName>
    </submittedName>
</protein>
<keyword evidence="1" id="KW-0472">Membrane</keyword>
<dbReference type="STRING" id="1029756.W911_15940"/>
<gene>
    <name evidence="2" type="ORF">W911_15940</name>
</gene>
<dbReference type="HOGENOM" id="CLU_160698_3_0_5"/>
<proteinExistence type="predicted"/>
<evidence type="ECO:0000313" key="3">
    <source>
        <dbReference type="Proteomes" id="UP000018542"/>
    </source>
</evidence>
<dbReference type="EMBL" id="CP006912">
    <property type="protein sequence ID" value="AHB49557.1"/>
    <property type="molecule type" value="Genomic_DNA"/>
</dbReference>
<evidence type="ECO:0000313" key="2">
    <source>
        <dbReference type="EMBL" id="AHB49557.1"/>
    </source>
</evidence>